<proteinExistence type="inferred from homology"/>
<dbReference type="NCBIfam" id="NF008112">
    <property type="entry name" value="PRK10859.1"/>
    <property type="match status" value="1"/>
</dbReference>
<dbReference type="CDD" id="cd13403">
    <property type="entry name" value="MLTF-like"/>
    <property type="match status" value="1"/>
</dbReference>
<feature type="domain" description="Solute-binding protein family 3/N-terminal" evidence="6">
    <location>
        <begin position="84"/>
        <end position="286"/>
    </location>
</feature>
<dbReference type="Gene3D" id="1.10.530.10">
    <property type="match status" value="1"/>
</dbReference>
<name>A0A1I0BKH2_THASX</name>
<dbReference type="SUPFAM" id="SSF53955">
    <property type="entry name" value="Lysozyme-like"/>
    <property type="match status" value="1"/>
</dbReference>
<dbReference type="GO" id="GO:0009279">
    <property type="term" value="C:cell outer membrane"/>
    <property type="evidence" value="ECO:0007669"/>
    <property type="project" value="UniProtKB-SubCell"/>
</dbReference>
<evidence type="ECO:0000256" key="2">
    <source>
        <dbReference type="ARBA" id="ARBA00010333"/>
    </source>
</evidence>
<comment type="subcellular location">
    <subcellularLocation>
        <location evidence="1">Cell outer membrane</location>
        <topology evidence="1">Peripheral membrane protein</topology>
    </subcellularLocation>
</comment>
<evidence type="ECO:0000256" key="5">
    <source>
        <dbReference type="SAM" id="SignalP"/>
    </source>
</evidence>
<reference evidence="7 8" key="1">
    <citation type="submission" date="2016-10" db="EMBL/GenBank/DDBJ databases">
        <authorList>
            <person name="de Groot N.N."/>
        </authorList>
    </citation>
    <scope>NUCLEOTIDE SEQUENCE [LARGE SCALE GENOMIC DNA]</scope>
    <source>
        <strain evidence="7 8">DSM 19706</strain>
    </source>
</reference>
<sequence>MRVKLLLVLFSLFAILSCDTASQATESNTDSTISVASEAIETEQPNKQSPEPAPIVRETFRSWQEIKDSGVIIAVRLDWESESELHAVASASDYHHSLLEDFARSQSLTVDWVEVKSLTDMFSKLDKYEIDIIPRHLTISDARLKDVDFTDVLSSDKEVVIAKKGTKEVALTQAINVVVPSGSAYIDSINTYAPSWNITQTDTTDNVEDIADKIDAGVIQYSVIDLSEYKLLRQYHKGVSTVSAFPKEVHQAWAVAKGNQDLLHYVNNYIAASHIIQLADTERKLDIKAMKQKKLPLRVITRNSPETYFMWRGELMGFEYDLMKKFAKKYNIKLQMVVPDSFEDMISKLENGEGDMIAAGLTRTPERIEKANKAGLATSIRYARVSEMLVANTQAAAINTLEDLKGRTIVVRKTSSFWDTAQKLAEDYGAIVEAADESLATEILISQVANQEIDLTIADSNLVAIEQSFRENIDAPLTLKEDVPYAYVVRKNNPQLLDHLNQFVRTTYRTTYYNVVRNRYFKTPEKRAKQIQNRLKMGSDLSPYDHIVQPSAEKHDFDWRLIVSQMYQESKFNPKAKSYAGAQGLMQILPRTAKEFGVTNLEDPEQSIQGGVKYLNWTRDRFSEDLPEHERVYFALAAYNAGFGHVRDAQRLARQIGLRDDKWFGNVETAMLMLQQRKYYSKARYGYVRGTEPVNYVYDINQRYLNYLRITR</sequence>
<evidence type="ECO:0000256" key="4">
    <source>
        <dbReference type="ARBA" id="ARBA00023237"/>
    </source>
</evidence>
<dbReference type="InterPro" id="IPR001638">
    <property type="entry name" value="Solute-binding_3/MltF_N"/>
</dbReference>
<dbReference type="EMBL" id="FOHK01000004">
    <property type="protein sequence ID" value="SET07427.1"/>
    <property type="molecule type" value="Genomic_DNA"/>
</dbReference>
<keyword evidence="8" id="KW-1185">Reference proteome</keyword>
<dbReference type="Pfam" id="PF00497">
    <property type="entry name" value="SBP_bac_3"/>
    <property type="match status" value="2"/>
</dbReference>
<keyword evidence="3 5" id="KW-0732">Signal</keyword>
<dbReference type="AlphaFoldDB" id="A0A1I0BKH2"/>
<evidence type="ECO:0000313" key="7">
    <source>
        <dbReference type="EMBL" id="SET07427.1"/>
    </source>
</evidence>
<dbReference type="SUPFAM" id="SSF53850">
    <property type="entry name" value="Periplasmic binding protein-like II"/>
    <property type="match status" value="2"/>
</dbReference>
<gene>
    <name evidence="7" type="ORF">SAMN05660429_00979</name>
</gene>
<comment type="similarity">
    <text evidence="2">Belongs to the bacterial solute-binding protein 3 family.</text>
</comment>
<dbReference type="SMART" id="SM00062">
    <property type="entry name" value="PBPb"/>
    <property type="match status" value="2"/>
</dbReference>
<accession>A0A1I0BKH2</accession>
<evidence type="ECO:0000256" key="1">
    <source>
        <dbReference type="ARBA" id="ARBA00004339"/>
    </source>
</evidence>
<evidence type="ECO:0000313" key="8">
    <source>
        <dbReference type="Proteomes" id="UP000199308"/>
    </source>
</evidence>
<dbReference type="PANTHER" id="PTHR35936:SF32">
    <property type="entry name" value="MEMBRANE-BOUND LYTIC MUREIN TRANSGLYCOSYLASE F"/>
    <property type="match status" value="1"/>
</dbReference>
<dbReference type="InterPro" id="IPR023346">
    <property type="entry name" value="Lysozyme-like_dom_sf"/>
</dbReference>
<dbReference type="STRING" id="349064.SAMN05660429_00979"/>
<keyword evidence="4" id="KW-0998">Cell outer membrane</keyword>
<dbReference type="InterPro" id="IPR008258">
    <property type="entry name" value="Transglycosylase_SLT_dom_1"/>
</dbReference>
<evidence type="ECO:0000256" key="3">
    <source>
        <dbReference type="ARBA" id="ARBA00022729"/>
    </source>
</evidence>
<dbReference type="PROSITE" id="PS51257">
    <property type="entry name" value="PROKAR_LIPOPROTEIN"/>
    <property type="match status" value="1"/>
</dbReference>
<dbReference type="PANTHER" id="PTHR35936">
    <property type="entry name" value="MEMBRANE-BOUND LYTIC MUREIN TRANSGLYCOSYLASE F"/>
    <property type="match status" value="1"/>
</dbReference>
<keyword evidence="4" id="KW-0472">Membrane</keyword>
<dbReference type="Pfam" id="PF01464">
    <property type="entry name" value="SLT"/>
    <property type="match status" value="1"/>
</dbReference>
<feature type="domain" description="Solute-binding protein family 3/N-terminal" evidence="6">
    <location>
        <begin position="296"/>
        <end position="524"/>
    </location>
</feature>
<feature type="signal peptide" evidence="5">
    <location>
        <begin position="1"/>
        <end position="24"/>
    </location>
</feature>
<dbReference type="Proteomes" id="UP000199308">
    <property type="component" value="Unassembled WGS sequence"/>
</dbReference>
<feature type="chain" id="PRO_5011571572" evidence="5">
    <location>
        <begin position="25"/>
        <end position="712"/>
    </location>
</feature>
<organism evidence="7 8">
    <name type="scientific">Thalassotalea agarivorans</name>
    <name type="common">Thalassomonas agarivorans</name>
    <dbReference type="NCBI Taxonomy" id="349064"/>
    <lineage>
        <taxon>Bacteria</taxon>
        <taxon>Pseudomonadati</taxon>
        <taxon>Pseudomonadota</taxon>
        <taxon>Gammaproteobacteria</taxon>
        <taxon>Alteromonadales</taxon>
        <taxon>Colwelliaceae</taxon>
        <taxon>Thalassotalea</taxon>
    </lineage>
</organism>
<dbReference type="Gene3D" id="3.40.190.10">
    <property type="entry name" value="Periplasmic binding protein-like II"/>
    <property type="match status" value="4"/>
</dbReference>
<evidence type="ECO:0000259" key="6">
    <source>
        <dbReference type="SMART" id="SM00062"/>
    </source>
</evidence>
<protein>
    <submittedName>
        <fullName evidence="7">Membrane-bound lytic murein transglycosylase F</fullName>
    </submittedName>
</protein>
<dbReference type="RefSeq" id="WP_245732066.1">
    <property type="nucleotide sequence ID" value="NZ_FOHK01000004.1"/>
</dbReference>
<dbReference type="CDD" id="cd01009">
    <property type="entry name" value="PBP2_YfhD_N"/>
    <property type="match status" value="1"/>
</dbReference>